<dbReference type="EMBL" id="OX596095">
    <property type="protein sequence ID" value="CAM9518240.1"/>
    <property type="molecule type" value="Genomic_DNA"/>
</dbReference>
<proteinExistence type="predicted"/>
<accession>A0AC59YAD7</accession>
<name>A0AC59YAD7_RANTA</name>
<evidence type="ECO:0000313" key="1">
    <source>
        <dbReference type="EMBL" id="CAM9518240.1"/>
    </source>
</evidence>
<gene>
    <name evidence="1" type="ORF">MRATA1EN22A_LOCUS3657</name>
</gene>
<reference evidence="1" key="1">
    <citation type="submission" date="2023-05" db="EMBL/GenBank/DDBJ databases">
        <authorList>
            <consortium name="ELIXIR-Norway"/>
        </authorList>
    </citation>
    <scope>NUCLEOTIDE SEQUENCE</scope>
</reference>
<protein>
    <submittedName>
        <fullName evidence="1">Uncharacterized protein</fullName>
    </submittedName>
</protein>
<organism evidence="1 2">
    <name type="scientific">Rangifer tarandus platyrhynchus</name>
    <name type="common">Svalbard reindeer</name>
    <dbReference type="NCBI Taxonomy" id="3082113"/>
    <lineage>
        <taxon>Eukaryota</taxon>
        <taxon>Metazoa</taxon>
        <taxon>Chordata</taxon>
        <taxon>Craniata</taxon>
        <taxon>Vertebrata</taxon>
        <taxon>Euteleostomi</taxon>
        <taxon>Mammalia</taxon>
        <taxon>Eutheria</taxon>
        <taxon>Laurasiatheria</taxon>
        <taxon>Artiodactyla</taxon>
        <taxon>Ruminantia</taxon>
        <taxon>Pecora</taxon>
        <taxon>Cervidae</taxon>
        <taxon>Odocoileinae</taxon>
        <taxon>Rangifer</taxon>
    </lineage>
</organism>
<sequence length="118" mass="12563">MQRQPGQPPGPTRAPLGHRSSRLLPSIPAHARFLVPSHTCNLKVREPHGLLPGGPPPPLSPVAISAEASLASPHCSLAFQRPAHRHPYQGECRLSSLFHKTLGGYLLSARHSSKALGG</sequence>
<evidence type="ECO:0000313" key="2">
    <source>
        <dbReference type="Proteomes" id="UP001162501"/>
    </source>
</evidence>
<reference evidence="1" key="2">
    <citation type="submission" date="2025-03" db="EMBL/GenBank/DDBJ databases">
        <authorList>
            <consortium name="ELIXIR-Norway"/>
            <consortium name="Elixir Norway"/>
        </authorList>
    </citation>
    <scope>NUCLEOTIDE SEQUENCE</scope>
</reference>
<dbReference type="Proteomes" id="UP001162501">
    <property type="component" value="Chromosome 11"/>
</dbReference>